<dbReference type="InterPro" id="IPR029058">
    <property type="entry name" value="AB_hydrolase_fold"/>
</dbReference>
<dbReference type="RefSeq" id="WP_052199720.1">
    <property type="nucleotide sequence ID" value="NZ_FTMC01000002.1"/>
</dbReference>
<accession>A0A1N6PNP8</accession>
<evidence type="ECO:0000259" key="1">
    <source>
        <dbReference type="Pfam" id="PF01738"/>
    </source>
</evidence>
<dbReference type="GO" id="GO:0016787">
    <property type="term" value="F:hydrolase activity"/>
    <property type="evidence" value="ECO:0007669"/>
    <property type="project" value="UniProtKB-KW"/>
</dbReference>
<evidence type="ECO:0000313" key="3">
    <source>
        <dbReference type="Proteomes" id="UP000186079"/>
    </source>
</evidence>
<dbReference type="Gene3D" id="3.40.50.1820">
    <property type="entry name" value="alpha/beta hydrolase"/>
    <property type="match status" value="1"/>
</dbReference>
<name>A0A1N6PNP8_9PSED</name>
<dbReference type="EMBL" id="FTMC01000002">
    <property type="protein sequence ID" value="SIQ05893.1"/>
    <property type="molecule type" value="Genomic_DNA"/>
</dbReference>
<evidence type="ECO:0000313" key="2">
    <source>
        <dbReference type="EMBL" id="SIQ05893.1"/>
    </source>
</evidence>
<organism evidence="2 3">
    <name type="scientific">Pseudomonas flexibilis</name>
    <dbReference type="NCBI Taxonomy" id="706570"/>
    <lineage>
        <taxon>Bacteria</taxon>
        <taxon>Pseudomonadati</taxon>
        <taxon>Pseudomonadota</taxon>
        <taxon>Gammaproteobacteria</taxon>
        <taxon>Pseudomonadales</taxon>
        <taxon>Pseudomonadaceae</taxon>
        <taxon>Pseudomonas</taxon>
    </lineage>
</organism>
<dbReference type="Pfam" id="PF01738">
    <property type="entry name" value="DLH"/>
    <property type="match status" value="1"/>
</dbReference>
<feature type="domain" description="Dienelactone hydrolase" evidence="1">
    <location>
        <begin position="20"/>
        <end position="214"/>
    </location>
</feature>
<keyword evidence="2" id="KW-0378">Hydrolase</keyword>
<dbReference type="PANTHER" id="PTHR22946">
    <property type="entry name" value="DIENELACTONE HYDROLASE DOMAIN-CONTAINING PROTEIN-RELATED"/>
    <property type="match status" value="1"/>
</dbReference>
<dbReference type="AlphaFoldDB" id="A0A1N6PNP8"/>
<protein>
    <submittedName>
        <fullName evidence="2">Dienelactone hydrolase</fullName>
    </submittedName>
</protein>
<gene>
    <name evidence="2" type="ORF">SAMN05421672_102239</name>
</gene>
<dbReference type="SUPFAM" id="SSF53474">
    <property type="entry name" value="alpha/beta-Hydrolases"/>
    <property type="match status" value="1"/>
</dbReference>
<reference evidence="2 3" key="1">
    <citation type="submission" date="2017-01" db="EMBL/GenBank/DDBJ databases">
        <authorList>
            <person name="Mah S.A."/>
            <person name="Swanson W.J."/>
            <person name="Moy G.W."/>
            <person name="Vacquier V.D."/>
        </authorList>
    </citation>
    <scope>NUCLEOTIDE SEQUENCE [LARGE SCALE GENOMIC DNA]</scope>
    <source>
        <strain evidence="2 3">ATCC 29606</strain>
    </source>
</reference>
<proteinExistence type="predicted"/>
<dbReference type="Proteomes" id="UP000186079">
    <property type="component" value="Unassembled WGS sequence"/>
</dbReference>
<dbReference type="InterPro" id="IPR002925">
    <property type="entry name" value="Dienelactn_hydro"/>
</dbReference>
<dbReference type="InterPro" id="IPR050261">
    <property type="entry name" value="FrsA_esterase"/>
</dbReference>
<sequence length="219" mass="23880">MHTLEPMSLFLTLDDAGLAADLLRPPEARGLVVFVHGSGSGRRSPRNQQVARTFARRGLATLLFDLLTEDEQRIDALTRRLRFDIPLLARRIVGVIDWLERDPELAMLPLGLFSASTGAAAALIAAAQRPHVVRAVVSRGGRTDLARESLDGVAAPTLQIVGELDHEVLSLNREIAHHLHCVQQVTVVAGATHLFEEAGALEEVAQHAGDWFERFLVAS</sequence>